<evidence type="ECO:0000313" key="2">
    <source>
        <dbReference type="EMBL" id="GAD78121.1"/>
    </source>
</evidence>
<organism evidence="2 3">
    <name type="scientific">Vibrio azureus NBRC 104587</name>
    <dbReference type="NCBI Taxonomy" id="1219077"/>
    <lineage>
        <taxon>Bacteria</taxon>
        <taxon>Pseudomonadati</taxon>
        <taxon>Pseudomonadota</taxon>
        <taxon>Gammaproteobacteria</taxon>
        <taxon>Vibrionales</taxon>
        <taxon>Vibrionaceae</taxon>
        <taxon>Vibrio</taxon>
    </lineage>
</organism>
<evidence type="ECO:0000313" key="3">
    <source>
        <dbReference type="Proteomes" id="UP000016567"/>
    </source>
</evidence>
<protein>
    <recommendedName>
        <fullName evidence="1">Fimbrial-type adhesion domain-containing protein</fullName>
    </recommendedName>
</protein>
<evidence type="ECO:0000259" key="1">
    <source>
        <dbReference type="Pfam" id="PF00419"/>
    </source>
</evidence>
<dbReference type="InterPro" id="IPR000259">
    <property type="entry name" value="Adhesion_dom_fimbrial"/>
</dbReference>
<dbReference type="InterPro" id="IPR036937">
    <property type="entry name" value="Adhesion_dom_fimbrial_sf"/>
</dbReference>
<sequence>MNKYIILLFSIIVPFNLLAKIVTTTVIVKGRVVVPSCDINGSSTHFEEKVTLGDYTGEQVIRSQTDKVEVPISVECLSGTPRSVTFKFAPSNGYSIKDNTLLSTNLNGLAIDLKWKKDGQYVLSGANDRTFYFGNGVTELDASLIAQLKTLRNYDLNTIQYGNFTSSLAVDVSYN</sequence>
<dbReference type="Gene3D" id="2.60.40.1090">
    <property type="entry name" value="Fimbrial-type adhesion domain"/>
    <property type="match status" value="1"/>
</dbReference>
<dbReference type="SUPFAM" id="SSF49401">
    <property type="entry name" value="Bacterial adhesins"/>
    <property type="match status" value="1"/>
</dbReference>
<dbReference type="InterPro" id="IPR008966">
    <property type="entry name" value="Adhesion_dom_sf"/>
</dbReference>
<feature type="domain" description="Fimbrial-type adhesion" evidence="1">
    <location>
        <begin position="28"/>
        <end position="174"/>
    </location>
</feature>
<dbReference type="RefSeq" id="WP_021711853.1">
    <property type="nucleotide sequence ID" value="NZ_BATL01000128.1"/>
</dbReference>
<proteinExistence type="predicted"/>
<dbReference type="STRING" id="1219077.VAZ01S_128_00040"/>
<comment type="caution">
    <text evidence="2">The sequence shown here is derived from an EMBL/GenBank/DDBJ whole genome shotgun (WGS) entry which is preliminary data.</text>
</comment>
<gene>
    <name evidence="2" type="ORF">VAZ01S_128_00040</name>
</gene>
<dbReference type="AlphaFoldDB" id="U3ADX1"/>
<dbReference type="GO" id="GO:0009289">
    <property type="term" value="C:pilus"/>
    <property type="evidence" value="ECO:0007669"/>
    <property type="project" value="InterPro"/>
</dbReference>
<dbReference type="Pfam" id="PF00419">
    <property type="entry name" value="Fimbrial"/>
    <property type="match status" value="1"/>
</dbReference>
<dbReference type="EMBL" id="BATL01000128">
    <property type="protein sequence ID" value="GAD78121.1"/>
    <property type="molecule type" value="Genomic_DNA"/>
</dbReference>
<dbReference type="GO" id="GO:0007155">
    <property type="term" value="P:cell adhesion"/>
    <property type="evidence" value="ECO:0007669"/>
    <property type="project" value="InterPro"/>
</dbReference>
<dbReference type="Proteomes" id="UP000016567">
    <property type="component" value="Unassembled WGS sequence"/>
</dbReference>
<reference evidence="2 3" key="1">
    <citation type="submission" date="2013-09" db="EMBL/GenBank/DDBJ databases">
        <title>Whole genome shotgun sequence of Vibrio azureus NBRC 104587.</title>
        <authorList>
            <person name="Isaki S."/>
            <person name="Hosoyama A."/>
            <person name="Numata M."/>
            <person name="Hashimoto M."/>
            <person name="Hosoyama Y."/>
            <person name="Tsuchikane K."/>
            <person name="Noguchi M."/>
            <person name="Hirakata S."/>
            <person name="Ichikawa N."/>
            <person name="Ohji S."/>
            <person name="Yamazoe A."/>
            <person name="Fujita N."/>
        </authorList>
    </citation>
    <scope>NUCLEOTIDE SEQUENCE [LARGE SCALE GENOMIC DNA]</scope>
    <source>
        <strain evidence="2 3">NBRC 104587</strain>
    </source>
</reference>
<name>U3ADX1_9VIBR</name>
<accession>U3ADX1</accession>
<keyword evidence="3" id="KW-1185">Reference proteome</keyword>